<dbReference type="EMBL" id="CAJOBC010089084">
    <property type="protein sequence ID" value="CAF4376676.1"/>
    <property type="molecule type" value="Genomic_DNA"/>
</dbReference>
<protein>
    <recommendedName>
        <fullName evidence="1">TRPM SLOG domain-containing protein</fullName>
    </recommendedName>
</protein>
<dbReference type="Proteomes" id="UP000663829">
    <property type="component" value="Unassembled WGS sequence"/>
</dbReference>
<dbReference type="InterPro" id="IPR041491">
    <property type="entry name" value="TRPM_SLOG"/>
</dbReference>
<organism evidence="2 4">
    <name type="scientific">Didymodactylos carnosus</name>
    <dbReference type="NCBI Taxonomy" id="1234261"/>
    <lineage>
        <taxon>Eukaryota</taxon>
        <taxon>Metazoa</taxon>
        <taxon>Spiralia</taxon>
        <taxon>Gnathifera</taxon>
        <taxon>Rotifera</taxon>
        <taxon>Eurotatoria</taxon>
        <taxon>Bdelloidea</taxon>
        <taxon>Philodinida</taxon>
        <taxon>Philodinidae</taxon>
        <taxon>Didymodactylos</taxon>
    </lineage>
</organism>
<dbReference type="AlphaFoldDB" id="A0A815UJL9"/>
<sequence>MEGIVKVATAAVTTGLNSGVAKLVGDGISQYRLLSKYPKNITAIGLTQWGSLTDETRNRLKRMRSPVDATVNVLSLHDSETLEWNHTHFIMFDNGWLGDYLNDSPRSAFIKAAVDAEGY</sequence>
<dbReference type="PANTHER" id="PTHR13800">
    <property type="entry name" value="TRANSIENT RECEPTOR POTENTIAL CATION CHANNEL, SUBFAMILY M, MEMBER 6"/>
    <property type="match status" value="1"/>
</dbReference>
<feature type="non-terminal residue" evidence="2">
    <location>
        <position position="1"/>
    </location>
</feature>
<dbReference type="InterPro" id="IPR050927">
    <property type="entry name" value="TRPM"/>
</dbReference>
<accession>A0A815UJL9</accession>
<dbReference type="OrthoDB" id="301415at2759"/>
<dbReference type="EMBL" id="CAJNOQ010023537">
    <property type="protein sequence ID" value="CAF1516871.1"/>
    <property type="molecule type" value="Genomic_DNA"/>
</dbReference>
<evidence type="ECO:0000313" key="4">
    <source>
        <dbReference type="Proteomes" id="UP000663829"/>
    </source>
</evidence>
<comment type="caution">
    <text evidence="2">The sequence shown here is derived from an EMBL/GenBank/DDBJ whole genome shotgun (WGS) entry which is preliminary data.</text>
</comment>
<name>A0A815UJL9_9BILA</name>
<dbReference type="GO" id="GO:0099604">
    <property type="term" value="F:ligand-gated calcium channel activity"/>
    <property type="evidence" value="ECO:0007669"/>
    <property type="project" value="TreeGrafter"/>
</dbReference>
<keyword evidence="4" id="KW-1185">Reference proteome</keyword>
<dbReference type="PANTHER" id="PTHR13800:SF12">
    <property type="entry name" value="TRANSIENT RECEPTOR POTENTIAL CATION CHANNEL SUBFAMILY M MEMBER-LIKE 2"/>
    <property type="match status" value="1"/>
</dbReference>
<evidence type="ECO:0000313" key="2">
    <source>
        <dbReference type="EMBL" id="CAF1516871.1"/>
    </source>
</evidence>
<proteinExistence type="predicted"/>
<evidence type="ECO:0000259" key="1">
    <source>
        <dbReference type="Pfam" id="PF18139"/>
    </source>
</evidence>
<feature type="domain" description="TRPM SLOG" evidence="1">
    <location>
        <begin position="3"/>
        <end position="103"/>
    </location>
</feature>
<dbReference type="Pfam" id="PF18139">
    <property type="entry name" value="LSDAT_euk"/>
    <property type="match status" value="1"/>
</dbReference>
<reference evidence="2" key="1">
    <citation type="submission" date="2021-02" db="EMBL/GenBank/DDBJ databases">
        <authorList>
            <person name="Nowell W R."/>
        </authorList>
    </citation>
    <scope>NUCLEOTIDE SEQUENCE</scope>
</reference>
<dbReference type="GO" id="GO:0005886">
    <property type="term" value="C:plasma membrane"/>
    <property type="evidence" value="ECO:0007669"/>
    <property type="project" value="TreeGrafter"/>
</dbReference>
<evidence type="ECO:0000313" key="3">
    <source>
        <dbReference type="EMBL" id="CAF4376676.1"/>
    </source>
</evidence>
<gene>
    <name evidence="2" type="ORF">GPM918_LOCUS37369</name>
    <name evidence="3" type="ORF">SRO942_LOCUS38130</name>
</gene>
<dbReference type="Proteomes" id="UP000681722">
    <property type="component" value="Unassembled WGS sequence"/>
</dbReference>